<dbReference type="AlphaFoldDB" id="A0A938BPB6"/>
<sequence length="167" mass="18484">MFHRLEDFFKAYEYRAASTAKILGRLTDANLGQRIAPNHRALNEIAWHVVTSIPEMMSRTGLSLSSVAPGSPPPMRAAAIQEAYGKATEELAAAVRRDWTDATLAQADDMYGEKWPRGLTLAILIHHEIHHLGQMTVLLRQAGQTVPGTFGPSQEEWTAYGMQPPAY</sequence>
<gene>
    <name evidence="4" type="ORF">FJY75_10010</name>
</gene>
<name>A0A938BPB6_UNCEI</name>
<feature type="binding site" evidence="3">
    <location>
        <position position="48"/>
    </location>
    <ligand>
        <name>a divalent metal cation</name>
        <dbReference type="ChEBI" id="CHEBI:60240"/>
    </ligand>
</feature>
<dbReference type="GO" id="GO:0046872">
    <property type="term" value="F:metal ion binding"/>
    <property type="evidence" value="ECO:0007669"/>
    <property type="project" value="UniProtKB-KW"/>
</dbReference>
<evidence type="ECO:0000313" key="5">
    <source>
        <dbReference type="Proteomes" id="UP000748308"/>
    </source>
</evidence>
<evidence type="ECO:0000313" key="4">
    <source>
        <dbReference type="EMBL" id="MBM3318168.1"/>
    </source>
</evidence>
<proteinExistence type="inferred from homology"/>
<dbReference type="EMBL" id="VGIY01000280">
    <property type="protein sequence ID" value="MBM3318168.1"/>
    <property type="molecule type" value="Genomic_DNA"/>
</dbReference>
<comment type="caution">
    <text evidence="4">The sequence shown here is derived from an EMBL/GenBank/DDBJ whole genome shotgun (WGS) entry which is preliminary data.</text>
</comment>
<evidence type="ECO:0000256" key="2">
    <source>
        <dbReference type="ARBA" id="ARBA00022723"/>
    </source>
</evidence>
<dbReference type="Pfam" id="PF05163">
    <property type="entry name" value="DinB"/>
    <property type="match status" value="1"/>
</dbReference>
<keyword evidence="2 3" id="KW-0479">Metal-binding</keyword>
<evidence type="ECO:0000256" key="1">
    <source>
        <dbReference type="ARBA" id="ARBA00008635"/>
    </source>
</evidence>
<reference evidence="4" key="1">
    <citation type="submission" date="2019-03" db="EMBL/GenBank/DDBJ databases">
        <title>Lake Tanganyika Metagenome-Assembled Genomes (MAGs).</title>
        <authorList>
            <person name="Tran P."/>
        </authorList>
    </citation>
    <scope>NUCLEOTIDE SEQUENCE</scope>
    <source>
        <strain evidence="4">M_DeepCast_400m_m2_100</strain>
    </source>
</reference>
<evidence type="ECO:0000256" key="3">
    <source>
        <dbReference type="PIRSR" id="PIRSR607837-1"/>
    </source>
</evidence>
<dbReference type="SUPFAM" id="SSF109854">
    <property type="entry name" value="DinB/YfiT-like putative metalloenzymes"/>
    <property type="match status" value="1"/>
</dbReference>
<accession>A0A938BPB6</accession>
<organism evidence="4 5">
    <name type="scientific">Eiseniibacteriota bacterium</name>
    <dbReference type="NCBI Taxonomy" id="2212470"/>
    <lineage>
        <taxon>Bacteria</taxon>
        <taxon>Candidatus Eiseniibacteriota</taxon>
    </lineage>
</organism>
<evidence type="ECO:0008006" key="6">
    <source>
        <dbReference type="Google" id="ProtNLM"/>
    </source>
</evidence>
<comment type="similarity">
    <text evidence="1">Belongs to the DinB family.</text>
</comment>
<protein>
    <recommendedName>
        <fullName evidence="6">DinB family protein</fullName>
    </recommendedName>
</protein>
<feature type="binding site" evidence="3">
    <location>
        <position position="131"/>
    </location>
    <ligand>
        <name>a divalent metal cation</name>
        <dbReference type="ChEBI" id="CHEBI:60240"/>
    </ligand>
</feature>
<dbReference type="InterPro" id="IPR007837">
    <property type="entry name" value="DinB"/>
</dbReference>
<dbReference type="Proteomes" id="UP000748308">
    <property type="component" value="Unassembled WGS sequence"/>
</dbReference>
<dbReference type="Gene3D" id="1.20.120.450">
    <property type="entry name" value="dinb family like domain"/>
    <property type="match status" value="1"/>
</dbReference>
<dbReference type="InterPro" id="IPR034660">
    <property type="entry name" value="DinB/YfiT-like"/>
</dbReference>
<feature type="binding site" evidence="3">
    <location>
        <position position="127"/>
    </location>
    <ligand>
        <name>a divalent metal cation</name>
        <dbReference type="ChEBI" id="CHEBI:60240"/>
    </ligand>
</feature>